<dbReference type="InterPro" id="IPR041588">
    <property type="entry name" value="Integrase_H2C2"/>
</dbReference>
<dbReference type="Pfam" id="PF17921">
    <property type="entry name" value="Integrase_H2C2"/>
    <property type="match status" value="1"/>
</dbReference>
<sequence length="990" mass="115144">MLVAPFDTKEPLQCPTANAQLSICTVGNEIITINTHVIEYLTQEIQVVDIPVKEQCEDLTSHWDKPDILIGADCFFKFVDSQDKKELRSGYIMVHSKVGPMITGEGYIDELCNSKGHSIPIICSVYTNPNSELEKFWRLEMIGIHESPTEDDDERAIDHFNKTIIKLDGRYQVCWPWKDSKQRLSNNYGLCIGRLKNLVRRLNSSSHLHDYDNTIKDQLLKGVIEEVPPNDEVGVVHYLPHHEVLTPHKTTTQIRIVYDVSAHQRGFKSLNEVLYRGPVILPDLVGVLLRFRAMKIVITADIEKAFLQIGLQEEERNCTRFLWVKDINQEVNNENMKCYRFKKVPFGVISSPFLLTATLNYHLGNSGSTLAKEIRQNLYVDNVTISANNTEEALWKYEEMKIIFQEASMNIREFLSNDQGFNETISYRDLSKPGKNHFLGINWNHERDKIGLTLKPWIGKFFTKRTILQFIASQYDPLGYLVPVMVRLKLFIQHLWRQNVTWDQSLSESDSQYWRNLINEWPTNVIELPRHVINPLQSPEFHVFTDASQVAYSAAVYIRNCMPEGWSTSSLIFAKSRIAPIKGLSIPRLELLSVLIGVRAGQFVLRQLHEQIKNPSVTLWSDSKCVLYWIMNYTKLLPRFVQTRVEEIRSSKFKFRYIPSQENLVDIATRGLSPCKLRNNEQWWNGPDWLDQDESQWPNDHFRYQGQDEFEKAIIANVTTSPSPRRVEVVIQFIEIHRFSKWTKLLRATVWALKFIKQICRRRLSWLHLLSTGQITMTTNDYKIAQRLLIRQVQSQSLTMDEKKKWSLFKKSPDNLWKSWSRLGYSELTEDSRFPIYLPKGHHLTNLIILHQHERLIHVGITHTLSELRQKFWIPKGRAAIKSVLTKCMVCKWWKAKPFKLSAMPNLPESRVRRSRAFENVGLDYLGPITLKAPYGMIYKRWIALFTCFTTGAVHLELAEDLSGENFSHVHRRFTARRGFPKLVLSDNAS</sequence>
<dbReference type="Gene3D" id="1.10.340.70">
    <property type="match status" value="1"/>
</dbReference>
<dbReference type="PANTHER" id="PTHR47331:SF1">
    <property type="entry name" value="GAG-LIKE PROTEIN"/>
    <property type="match status" value="1"/>
</dbReference>
<dbReference type="InterPro" id="IPR043502">
    <property type="entry name" value="DNA/RNA_pol_sf"/>
</dbReference>
<dbReference type="WBParaSite" id="EN70_6235">
    <property type="protein sequence ID" value="EN70_6235"/>
    <property type="gene ID" value="EN70_6235"/>
</dbReference>
<dbReference type="STRING" id="7209.A0A1I7VTX8"/>
<dbReference type="Gene3D" id="3.30.420.10">
    <property type="entry name" value="Ribonuclease H-like superfamily/Ribonuclease H"/>
    <property type="match status" value="1"/>
</dbReference>
<evidence type="ECO:0000313" key="4">
    <source>
        <dbReference type="WBParaSite" id="EN70_6235"/>
    </source>
</evidence>
<dbReference type="Pfam" id="PF05380">
    <property type="entry name" value="Peptidase_A17"/>
    <property type="match status" value="1"/>
</dbReference>
<evidence type="ECO:0000259" key="1">
    <source>
        <dbReference type="Pfam" id="PF00078"/>
    </source>
</evidence>
<accession>A0A1I7VTX8</accession>
<reference evidence="4" key="2">
    <citation type="submission" date="2016-11" db="UniProtKB">
        <authorList>
            <consortium name="WormBaseParasite"/>
        </authorList>
    </citation>
    <scope>IDENTIFICATION</scope>
</reference>
<dbReference type="InterPro" id="IPR043128">
    <property type="entry name" value="Rev_trsase/Diguanyl_cyclase"/>
</dbReference>
<dbReference type="PANTHER" id="PTHR47331">
    <property type="entry name" value="PHD-TYPE DOMAIN-CONTAINING PROTEIN"/>
    <property type="match status" value="1"/>
</dbReference>
<reference evidence="3" key="1">
    <citation type="submission" date="2012-04" db="EMBL/GenBank/DDBJ databases">
        <title>The Genome Sequence of Loa loa.</title>
        <authorList>
            <consortium name="The Broad Institute Genome Sequencing Platform"/>
            <consortium name="Broad Institute Genome Sequencing Center for Infectious Disease"/>
            <person name="Nutman T.B."/>
            <person name="Fink D.L."/>
            <person name="Russ C."/>
            <person name="Young S."/>
            <person name="Zeng Q."/>
            <person name="Gargeya S."/>
            <person name="Alvarado L."/>
            <person name="Berlin A."/>
            <person name="Chapman S.B."/>
            <person name="Chen Z."/>
            <person name="Freedman E."/>
            <person name="Gellesch M."/>
            <person name="Goldberg J."/>
            <person name="Griggs A."/>
            <person name="Gujja S."/>
            <person name="Heilman E.R."/>
            <person name="Heiman D."/>
            <person name="Howarth C."/>
            <person name="Mehta T."/>
            <person name="Neiman D."/>
            <person name="Pearson M."/>
            <person name="Roberts A."/>
            <person name="Saif S."/>
            <person name="Shea T."/>
            <person name="Shenoy N."/>
            <person name="Sisk P."/>
            <person name="Stolte C."/>
            <person name="Sykes S."/>
            <person name="White J."/>
            <person name="Yandava C."/>
            <person name="Haas B."/>
            <person name="Henn M.R."/>
            <person name="Nusbaum C."/>
            <person name="Birren B."/>
        </authorList>
    </citation>
    <scope>NUCLEOTIDE SEQUENCE [LARGE SCALE GENOMIC DNA]</scope>
</reference>
<dbReference type="Gene3D" id="3.10.10.10">
    <property type="entry name" value="HIV Type 1 Reverse Transcriptase, subunit A, domain 1"/>
    <property type="match status" value="1"/>
</dbReference>
<dbReference type="InterPro" id="IPR000477">
    <property type="entry name" value="RT_dom"/>
</dbReference>
<protein>
    <submittedName>
        <fullName evidence="4">Integrase catalytic domain-containing protein</fullName>
    </submittedName>
</protein>
<dbReference type="InterPro" id="IPR036397">
    <property type="entry name" value="RNaseH_sf"/>
</dbReference>
<evidence type="ECO:0000259" key="2">
    <source>
        <dbReference type="Pfam" id="PF17921"/>
    </source>
</evidence>
<proteinExistence type="predicted"/>
<evidence type="ECO:0000313" key="3">
    <source>
        <dbReference type="Proteomes" id="UP000095285"/>
    </source>
</evidence>
<dbReference type="Pfam" id="PF00078">
    <property type="entry name" value="RVT_1"/>
    <property type="match status" value="1"/>
</dbReference>
<dbReference type="GO" id="GO:0003676">
    <property type="term" value="F:nucleic acid binding"/>
    <property type="evidence" value="ECO:0007669"/>
    <property type="project" value="InterPro"/>
</dbReference>
<dbReference type="Proteomes" id="UP000095285">
    <property type="component" value="Unassembled WGS sequence"/>
</dbReference>
<dbReference type="AlphaFoldDB" id="A0A1I7VTX8"/>
<keyword evidence="3" id="KW-1185">Reference proteome</keyword>
<feature type="domain" description="Reverse transcriptase" evidence="1">
    <location>
        <begin position="260"/>
        <end position="411"/>
    </location>
</feature>
<feature type="domain" description="Integrase zinc-binding" evidence="2">
    <location>
        <begin position="843"/>
        <end position="895"/>
    </location>
</feature>
<dbReference type="GO" id="GO:0006259">
    <property type="term" value="P:DNA metabolic process"/>
    <property type="evidence" value="ECO:0007669"/>
    <property type="project" value="UniProtKB-ARBA"/>
</dbReference>
<name>A0A1I7VTX8_LOALO</name>
<dbReference type="Gene3D" id="3.30.70.270">
    <property type="match status" value="1"/>
</dbReference>
<dbReference type="SUPFAM" id="SSF56672">
    <property type="entry name" value="DNA/RNA polymerases"/>
    <property type="match status" value="1"/>
</dbReference>
<organism evidence="3 4">
    <name type="scientific">Loa loa</name>
    <name type="common">Eye worm</name>
    <name type="synonym">Filaria loa</name>
    <dbReference type="NCBI Taxonomy" id="7209"/>
    <lineage>
        <taxon>Eukaryota</taxon>
        <taxon>Metazoa</taxon>
        <taxon>Ecdysozoa</taxon>
        <taxon>Nematoda</taxon>
        <taxon>Chromadorea</taxon>
        <taxon>Rhabditida</taxon>
        <taxon>Spirurina</taxon>
        <taxon>Spiruromorpha</taxon>
        <taxon>Filarioidea</taxon>
        <taxon>Onchocercidae</taxon>
        <taxon>Loa</taxon>
    </lineage>
</organism>
<dbReference type="InterPro" id="IPR008042">
    <property type="entry name" value="Retrotrans_Pao"/>
</dbReference>